<gene>
    <name evidence="1" type="ORF">JYB87_04555</name>
</gene>
<evidence type="ECO:0000313" key="2">
    <source>
        <dbReference type="Proteomes" id="UP000662770"/>
    </source>
</evidence>
<dbReference type="Gene3D" id="3.40.50.1820">
    <property type="entry name" value="alpha/beta hydrolase"/>
    <property type="match status" value="1"/>
</dbReference>
<organism evidence="1 2">
    <name type="scientific">Shewanella avicenniae</name>
    <dbReference type="NCBI Taxonomy" id="2814294"/>
    <lineage>
        <taxon>Bacteria</taxon>
        <taxon>Pseudomonadati</taxon>
        <taxon>Pseudomonadota</taxon>
        <taxon>Gammaproteobacteria</taxon>
        <taxon>Alteromonadales</taxon>
        <taxon>Shewanellaceae</taxon>
        <taxon>Shewanella</taxon>
    </lineage>
</organism>
<name>A0ABX7QUB4_9GAMM</name>
<evidence type="ECO:0000313" key="1">
    <source>
        <dbReference type="EMBL" id="QSX34526.1"/>
    </source>
</evidence>
<keyword evidence="2" id="KW-1185">Reference proteome</keyword>
<accession>A0ABX7QUB4</accession>
<dbReference type="Pfam" id="PF05728">
    <property type="entry name" value="UPF0227"/>
    <property type="match status" value="1"/>
</dbReference>
<dbReference type="InterPro" id="IPR029058">
    <property type="entry name" value="AB_hydrolase_fold"/>
</dbReference>
<evidence type="ECO:0008006" key="3">
    <source>
        <dbReference type="Google" id="ProtNLM"/>
    </source>
</evidence>
<dbReference type="SUPFAM" id="SSF53474">
    <property type="entry name" value="alpha/beta-Hydrolases"/>
    <property type="match status" value="1"/>
</dbReference>
<reference evidence="1 2" key="1">
    <citation type="submission" date="2021-03" db="EMBL/GenBank/DDBJ databases">
        <title>Novel species identification of genus Shewanella.</title>
        <authorList>
            <person name="Liu G."/>
            <person name="Zhang Q."/>
        </authorList>
    </citation>
    <scope>NUCLEOTIDE SEQUENCE [LARGE SCALE GENOMIC DNA]</scope>
    <source>
        <strain evidence="1 2">FJAT-51800</strain>
    </source>
</reference>
<dbReference type="RefSeq" id="WP_207355727.1">
    <property type="nucleotide sequence ID" value="NZ_CP071503.1"/>
</dbReference>
<dbReference type="InterPro" id="IPR008886">
    <property type="entry name" value="UPF0227/Esterase_YqiA"/>
</dbReference>
<dbReference type="EMBL" id="CP071503">
    <property type="protein sequence ID" value="QSX34526.1"/>
    <property type="molecule type" value="Genomic_DNA"/>
</dbReference>
<sequence>MKIFYLHGLGSSGQASTATGLAQAGFEVIAPDYQPELFNLSLATQWPLVERCQPSAIVGTSMGAYYALKLAERFEIPVVAVNACYEPGRLLAKYLNEPAMNFQTQAPIPFTAQMLAQFQPLNPSRILKPKILIGDADEVIPADYQQTFCRAKGWQWQSVDWGHRVGDCALLAQIIHAHVATYG</sequence>
<protein>
    <recommendedName>
        <fullName evidence="3">Esterase</fullName>
    </recommendedName>
</protein>
<proteinExistence type="predicted"/>
<dbReference type="Proteomes" id="UP000662770">
    <property type="component" value="Chromosome"/>
</dbReference>